<dbReference type="PANTHER" id="PTHR37433:SF5">
    <property type="entry name" value="DUF753 DOMAIN-CONTAINING PROTEIN-RELATED"/>
    <property type="match status" value="1"/>
</dbReference>
<evidence type="ECO:0000256" key="1">
    <source>
        <dbReference type="SAM" id="MobiDB-lite"/>
    </source>
</evidence>
<protein>
    <recommendedName>
        <fullName evidence="6">Activin types I and II receptor domain-containing protein</fullName>
    </recommendedName>
</protein>
<comment type="caution">
    <text evidence="4">The sequence shown here is derived from an EMBL/GenBank/DDBJ whole genome shotgun (WGS) entry which is preliminary data.</text>
</comment>
<dbReference type="Proteomes" id="UP000298663">
    <property type="component" value="Unassembled WGS sequence"/>
</dbReference>
<accession>A0A4U5P876</accession>
<proteinExistence type="predicted"/>
<keyword evidence="2" id="KW-0812">Transmembrane</keyword>
<evidence type="ECO:0000256" key="3">
    <source>
        <dbReference type="SAM" id="SignalP"/>
    </source>
</evidence>
<evidence type="ECO:0000313" key="5">
    <source>
        <dbReference type="Proteomes" id="UP000298663"/>
    </source>
</evidence>
<keyword evidence="2" id="KW-0472">Membrane</keyword>
<evidence type="ECO:0008006" key="6">
    <source>
        <dbReference type="Google" id="ProtNLM"/>
    </source>
</evidence>
<name>A0A4U5P876_STECR</name>
<evidence type="ECO:0000313" key="4">
    <source>
        <dbReference type="EMBL" id="TKR92457.1"/>
    </source>
</evidence>
<feature type="compositionally biased region" description="Basic and acidic residues" evidence="1">
    <location>
        <begin position="304"/>
        <end position="326"/>
    </location>
</feature>
<dbReference type="InterPro" id="IPR045860">
    <property type="entry name" value="Snake_toxin-like_sf"/>
</dbReference>
<keyword evidence="3" id="KW-0732">Signal</keyword>
<dbReference type="Gene3D" id="2.10.60.10">
    <property type="entry name" value="CD59"/>
    <property type="match status" value="1"/>
</dbReference>
<feature type="compositionally biased region" description="Acidic residues" evidence="1">
    <location>
        <begin position="365"/>
        <end position="393"/>
    </location>
</feature>
<dbReference type="AlphaFoldDB" id="A0A4U5P876"/>
<dbReference type="EMBL" id="AZBU02000002">
    <property type="protein sequence ID" value="TKR92457.1"/>
    <property type="molecule type" value="Genomic_DNA"/>
</dbReference>
<keyword evidence="2" id="KW-1133">Transmembrane helix</keyword>
<dbReference type="OrthoDB" id="5828794at2759"/>
<organism evidence="4 5">
    <name type="scientific">Steinernema carpocapsae</name>
    <name type="common">Entomopathogenic nematode</name>
    <dbReference type="NCBI Taxonomy" id="34508"/>
    <lineage>
        <taxon>Eukaryota</taxon>
        <taxon>Metazoa</taxon>
        <taxon>Ecdysozoa</taxon>
        <taxon>Nematoda</taxon>
        <taxon>Chromadorea</taxon>
        <taxon>Rhabditida</taxon>
        <taxon>Tylenchina</taxon>
        <taxon>Panagrolaimomorpha</taxon>
        <taxon>Strongyloidoidea</taxon>
        <taxon>Steinernematidae</taxon>
        <taxon>Steinernema</taxon>
    </lineage>
</organism>
<feature type="compositionally biased region" description="Acidic residues" evidence="1">
    <location>
        <begin position="327"/>
        <end position="345"/>
    </location>
</feature>
<reference evidence="4 5" key="1">
    <citation type="journal article" date="2015" name="Genome Biol.">
        <title>Comparative genomics of Steinernema reveals deeply conserved gene regulatory networks.</title>
        <authorList>
            <person name="Dillman A.R."/>
            <person name="Macchietto M."/>
            <person name="Porter C.F."/>
            <person name="Rogers A."/>
            <person name="Williams B."/>
            <person name="Antoshechkin I."/>
            <person name="Lee M.M."/>
            <person name="Goodwin Z."/>
            <person name="Lu X."/>
            <person name="Lewis E.E."/>
            <person name="Goodrich-Blair H."/>
            <person name="Stock S.P."/>
            <person name="Adams B.J."/>
            <person name="Sternberg P.W."/>
            <person name="Mortazavi A."/>
        </authorList>
    </citation>
    <scope>NUCLEOTIDE SEQUENCE [LARGE SCALE GENOMIC DNA]</scope>
    <source>
        <strain evidence="4 5">ALL</strain>
    </source>
</reference>
<reference evidence="4 5" key="2">
    <citation type="journal article" date="2019" name="G3 (Bethesda)">
        <title>Hybrid Assembly of the Genome of the Entomopathogenic Nematode Steinernema carpocapsae Identifies the X-Chromosome.</title>
        <authorList>
            <person name="Serra L."/>
            <person name="Macchietto M."/>
            <person name="Macias-Munoz A."/>
            <person name="McGill C.J."/>
            <person name="Rodriguez I.M."/>
            <person name="Rodriguez B."/>
            <person name="Murad R."/>
            <person name="Mortazavi A."/>
        </authorList>
    </citation>
    <scope>NUCLEOTIDE SEQUENCE [LARGE SCALE GENOMIC DNA]</scope>
    <source>
        <strain evidence="4 5">ALL</strain>
    </source>
</reference>
<feature type="region of interest" description="Disordered" evidence="1">
    <location>
        <begin position="301"/>
        <end position="407"/>
    </location>
</feature>
<evidence type="ECO:0000256" key="2">
    <source>
        <dbReference type="SAM" id="Phobius"/>
    </source>
</evidence>
<feature type="transmembrane region" description="Helical" evidence="2">
    <location>
        <begin position="426"/>
        <end position="446"/>
    </location>
</feature>
<feature type="signal peptide" evidence="3">
    <location>
        <begin position="1"/>
        <end position="21"/>
    </location>
</feature>
<dbReference type="PANTHER" id="PTHR37433">
    <property type="entry name" value="PROTEIN CBG25136-RELATED"/>
    <property type="match status" value="1"/>
</dbReference>
<sequence length="465" mass="52218">MLRIHCVFLLLFAFVLSGSDAVKCWDCVGKDCMGSFCEGEYCVMTEYAPRWGESAWGESKVVKGCMSGTMVRKDIRNHCEAVDDNGEEVFTCFCGKDYCNGPKRVQNLKVDAVPLVKCVCKGKHCRGRTCQGELCTYVKNLVTGETEQGCINASVPIVERRSVGACMVPPITGAMHHTLARSAEDLLVTESCVCGTDNCNRKKPVPHVPENMKCSAFVQFELVGTKTSSRNITCDGEYCFKSKIESNIGQMAMYKTMGCASFVDNAELPEEFDPKGCANFQSEEVKVESCFTTTDKNAIARALRNQERPSRKSQRGKDSRKPKIEIDEYEDDEGDYPDEFEEEENSRERQSSKKKPSKVKQRVEQEDEEEEEPLEESSKEVEEDEREEQEEEEGRGKEEEKAPESSTKHYIFEAATEPPIPDDSNVTLVAVFLFIMLLIVASGAVWKFELHKKLFRANYDTVAGG</sequence>
<feature type="chain" id="PRO_5020788395" description="Activin types I and II receptor domain-containing protein" evidence="3">
    <location>
        <begin position="22"/>
        <end position="465"/>
    </location>
</feature>
<feature type="compositionally biased region" description="Basic and acidic residues" evidence="1">
    <location>
        <begin position="394"/>
        <end position="407"/>
    </location>
</feature>
<gene>
    <name evidence="4" type="ORF">L596_007104</name>
</gene>
<keyword evidence="5" id="KW-1185">Reference proteome</keyword>